<dbReference type="Gene3D" id="1.25.40.10">
    <property type="entry name" value="Tetratricopeptide repeat domain"/>
    <property type="match status" value="1"/>
</dbReference>
<proteinExistence type="predicted"/>
<dbReference type="InterPro" id="IPR011990">
    <property type="entry name" value="TPR-like_helical_dom_sf"/>
</dbReference>
<dbReference type="Proteomes" id="UP000316639">
    <property type="component" value="Unassembled WGS sequence"/>
</dbReference>
<accession>A0A563EHE3</accession>
<gene>
    <name evidence="1" type="ORF">FKR81_38295</name>
</gene>
<dbReference type="SUPFAM" id="SSF48452">
    <property type="entry name" value="TPR-like"/>
    <property type="match status" value="1"/>
</dbReference>
<name>A0A563EHE3_9PSEU</name>
<keyword evidence="2" id="KW-1185">Reference proteome</keyword>
<protein>
    <submittedName>
        <fullName evidence="1">Tetratricopeptide repeat protein</fullName>
    </submittedName>
</protein>
<reference evidence="1 2" key="1">
    <citation type="submission" date="2019-07" db="EMBL/GenBank/DDBJ databases">
        <title>Lentzea xizangensis sp. nov., isolated from Qinghai-Tibetan Plateau Soils.</title>
        <authorList>
            <person name="Huang J."/>
        </authorList>
    </citation>
    <scope>NUCLEOTIDE SEQUENCE [LARGE SCALE GENOMIC DNA]</scope>
    <source>
        <strain evidence="1 2">FXJ1.1311</strain>
    </source>
</reference>
<dbReference type="OrthoDB" id="3576575at2"/>
<dbReference type="EMBL" id="VOBR01000038">
    <property type="protein sequence ID" value="TWP45823.1"/>
    <property type="molecule type" value="Genomic_DNA"/>
</dbReference>
<dbReference type="AlphaFoldDB" id="A0A563EHE3"/>
<evidence type="ECO:0000313" key="2">
    <source>
        <dbReference type="Proteomes" id="UP000316639"/>
    </source>
</evidence>
<organism evidence="1 2">
    <name type="scientific">Lentzea tibetensis</name>
    <dbReference type="NCBI Taxonomy" id="2591470"/>
    <lineage>
        <taxon>Bacteria</taxon>
        <taxon>Bacillati</taxon>
        <taxon>Actinomycetota</taxon>
        <taxon>Actinomycetes</taxon>
        <taxon>Pseudonocardiales</taxon>
        <taxon>Pseudonocardiaceae</taxon>
        <taxon>Lentzea</taxon>
    </lineage>
</organism>
<comment type="caution">
    <text evidence="1">The sequence shown here is derived from an EMBL/GenBank/DDBJ whole genome shotgun (WGS) entry which is preliminary data.</text>
</comment>
<sequence length="390" mass="43180">MTRRRRGEPPRSRLQAVREELVHTQDHVVRYFLTRGPQIGVAVASESALHIMISRWENGHVDVTEPGYQRLFREVYGRSNEELGFPPEVLNQSAEELRDRLVVARNIDTATLDLFQRQVNDLRSSDHRFGAVVVLDNLNSLVRQIEEVRVFSVSTQHRERLAKILTDARTLAGWTALDRGSQLQAWQYHEAAKVSAREANSPSLLAHAAAQQAVILLDIGEPASAVELLEFARHVAENRAPVLLQCWLAAAHGEGLAAAGRGDESMHAYDDASSLLPTNPVDPELPFLLLNDSQLVRWRGNALLRLGDPDAITQLEAAVRDLVRPGLSAVRGLTNTYTDLAFAYAAAGDSRGAMDYARQARQLAKRIGSDRQRQRLASLELPGPRGPGVT</sequence>
<evidence type="ECO:0000313" key="1">
    <source>
        <dbReference type="EMBL" id="TWP45823.1"/>
    </source>
</evidence>